<dbReference type="GO" id="GO:0005737">
    <property type="term" value="C:cytoplasm"/>
    <property type="evidence" value="ECO:0007669"/>
    <property type="project" value="UniProtKB-SubCell"/>
</dbReference>
<keyword evidence="3" id="KW-0963">Cytoplasm</keyword>
<dbReference type="GeneID" id="27907348"/>
<accession>M3CMD7</accession>
<dbReference type="AlphaFoldDB" id="M3CMD7"/>
<gene>
    <name evidence="7" type="ORF">SEPMUDRAFT_79113</name>
</gene>
<feature type="compositionally biased region" description="Acidic residues" evidence="6">
    <location>
        <begin position="440"/>
        <end position="450"/>
    </location>
</feature>
<evidence type="ECO:0000313" key="8">
    <source>
        <dbReference type="Proteomes" id="UP000016931"/>
    </source>
</evidence>
<keyword evidence="5" id="KW-0539">Nucleus</keyword>
<evidence type="ECO:0000256" key="4">
    <source>
        <dbReference type="ARBA" id="ARBA00022737"/>
    </source>
</evidence>
<name>M3CMD7_SPHMS</name>
<evidence type="ECO:0000256" key="1">
    <source>
        <dbReference type="ARBA" id="ARBA00004123"/>
    </source>
</evidence>
<dbReference type="InterPro" id="IPR011989">
    <property type="entry name" value="ARM-like"/>
</dbReference>
<reference evidence="7 8" key="1">
    <citation type="journal article" date="2012" name="PLoS Pathog.">
        <title>Diverse lifestyles and strategies of plant pathogenesis encoded in the genomes of eighteen Dothideomycetes fungi.</title>
        <authorList>
            <person name="Ohm R.A."/>
            <person name="Feau N."/>
            <person name="Henrissat B."/>
            <person name="Schoch C.L."/>
            <person name="Horwitz B.A."/>
            <person name="Barry K.W."/>
            <person name="Condon B.J."/>
            <person name="Copeland A.C."/>
            <person name="Dhillon B."/>
            <person name="Glaser F."/>
            <person name="Hesse C.N."/>
            <person name="Kosti I."/>
            <person name="LaButti K."/>
            <person name="Lindquist E.A."/>
            <person name="Lucas S."/>
            <person name="Salamov A.A."/>
            <person name="Bradshaw R.E."/>
            <person name="Ciuffetti L."/>
            <person name="Hamelin R.C."/>
            <person name="Kema G.H.J."/>
            <person name="Lawrence C."/>
            <person name="Scott J.A."/>
            <person name="Spatafora J.W."/>
            <person name="Turgeon B.G."/>
            <person name="de Wit P.J.G.M."/>
            <person name="Zhong S."/>
            <person name="Goodwin S.B."/>
            <person name="Grigoriev I.V."/>
        </authorList>
    </citation>
    <scope>NUCLEOTIDE SEQUENCE [LARGE SCALE GENOMIC DNA]</scope>
    <source>
        <strain evidence="7 8">SO2202</strain>
    </source>
</reference>
<feature type="region of interest" description="Disordered" evidence="6">
    <location>
        <begin position="435"/>
        <end position="475"/>
    </location>
</feature>
<dbReference type="Gene3D" id="1.25.10.10">
    <property type="entry name" value="Leucine-rich Repeat Variant"/>
    <property type="match status" value="2"/>
</dbReference>
<dbReference type="eggNOG" id="KOG1293">
    <property type="taxonomic scope" value="Eukaryota"/>
</dbReference>
<dbReference type="SUPFAM" id="SSF48371">
    <property type="entry name" value="ARM repeat"/>
    <property type="match status" value="1"/>
</dbReference>
<keyword evidence="8" id="KW-1185">Reference proteome</keyword>
<dbReference type="OMA" id="EHECAIV"/>
<protein>
    <submittedName>
        <fullName evidence="7">ARM repeat-containing protein</fullName>
    </submittedName>
</protein>
<evidence type="ECO:0000256" key="2">
    <source>
        <dbReference type="ARBA" id="ARBA00004496"/>
    </source>
</evidence>
<dbReference type="OrthoDB" id="5559898at2759"/>
<dbReference type="HOGENOM" id="CLU_474033_0_0_1"/>
<dbReference type="GO" id="GO:0005634">
    <property type="term" value="C:nucleus"/>
    <property type="evidence" value="ECO:0007669"/>
    <property type="project" value="UniProtKB-SubCell"/>
</dbReference>
<proteinExistence type="predicted"/>
<dbReference type="RefSeq" id="XP_016763074.1">
    <property type="nucleotide sequence ID" value="XM_016910211.1"/>
</dbReference>
<organism evidence="7 8">
    <name type="scientific">Sphaerulina musiva (strain SO2202)</name>
    <name type="common">Poplar stem canker fungus</name>
    <name type="synonym">Septoria musiva</name>
    <dbReference type="NCBI Taxonomy" id="692275"/>
    <lineage>
        <taxon>Eukaryota</taxon>
        <taxon>Fungi</taxon>
        <taxon>Dikarya</taxon>
        <taxon>Ascomycota</taxon>
        <taxon>Pezizomycotina</taxon>
        <taxon>Dothideomycetes</taxon>
        <taxon>Dothideomycetidae</taxon>
        <taxon>Mycosphaerellales</taxon>
        <taxon>Mycosphaerellaceae</taxon>
        <taxon>Sphaerulina</taxon>
    </lineage>
</organism>
<dbReference type="GO" id="GO:0034657">
    <property type="term" value="C:GID complex"/>
    <property type="evidence" value="ECO:0007669"/>
    <property type="project" value="TreeGrafter"/>
</dbReference>
<feature type="compositionally biased region" description="Polar residues" evidence="6">
    <location>
        <begin position="451"/>
        <end position="465"/>
    </location>
</feature>
<evidence type="ECO:0000313" key="7">
    <source>
        <dbReference type="EMBL" id="EMF14953.1"/>
    </source>
</evidence>
<evidence type="ECO:0000256" key="5">
    <source>
        <dbReference type="ARBA" id="ARBA00023242"/>
    </source>
</evidence>
<dbReference type="PANTHER" id="PTHR15651:SF7">
    <property type="entry name" value="ARMADILLO REPEAT-CONTAINING PROTEIN 8"/>
    <property type="match status" value="1"/>
</dbReference>
<dbReference type="PANTHER" id="PTHR15651">
    <property type="entry name" value="ARMADILLO REPEAT-CONTAINING PROTEIN 8"/>
    <property type="match status" value="1"/>
</dbReference>
<comment type="subcellular location">
    <subcellularLocation>
        <location evidence="2">Cytoplasm</location>
    </subcellularLocation>
    <subcellularLocation>
        <location evidence="1">Nucleus</location>
    </subcellularLocation>
</comment>
<dbReference type="InterPro" id="IPR016024">
    <property type="entry name" value="ARM-type_fold"/>
</dbReference>
<keyword evidence="4" id="KW-0677">Repeat</keyword>
<dbReference type="EMBL" id="KB456261">
    <property type="protein sequence ID" value="EMF14953.1"/>
    <property type="molecule type" value="Genomic_DNA"/>
</dbReference>
<dbReference type="Proteomes" id="UP000016931">
    <property type="component" value="Unassembled WGS sequence"/>
</dbReference>
<evidence type="ECO:0000256" key="3">
    <source>
        <dbReference type="ARBA" id="ARBA00022490"/>
    </source>
</evidence>
<evidence type="ECO:0000256" key="6">
    <source>
        <dbReference type="SAM" id="MobiDB-lite"/>
    </source>
</evidence>
<dbReference type="InterPro" id="IPR038739">
    <property type="entry name" value="ARMC8/Vid28"/>
</dbReference>
<dbReference type="GO" id="GO:0043161">
    <property type="term" value="P:proteasome-mediated ubiquitin-dependent protein catabolic process"/>
    <property type="evidence" value="ECO:0007669"/>
    <property type="project" value="TreeGrafter"/>
</dbReference>
<dbReference type="STRING" id="692275.M3CMD7"/>
<sequence length="664" mass="72442">MLSARNGFASPYESKLPPLHIPAFKTVSHSPASSAFPALKTLQGSKHGSGNGNAEISNLVSDIDHSNAVCGWLLVLTRSLRGYDRLSALRLLALTEFGQKTKERHRQLALLAVPLAVQLVQIANDGKVTDKALDHQTLKVIKEQACSVLALLIGGVRELQIAAVEAGAVKHVCPILKKSFDNVTPARPMWSVSSSMQPNANASISCQPGKITFPPEVGHAMRCRESALRGLEAIAAREDIHRKAIIDSGVVTCIIDSLKPLPEHTQFDAHGRIKLTPKDGNTTRVILAACRAAQSMSRSVSVLRTSLIDGGIAKPLITLLNHESLEVQIAATDVCCNLLPDFSPMREDLSEGNAIRTFAEHARSSSPALRLSSLWALKHLVYNCPKETKLAALEELGTGWLVGIIQGEQRESVGGGVSVGLSTPNAAGEQVDLLNPSSMDLDEPSNDAEEASSTHYQSSQLRSTLNPPPPAFNSKRYLSSIREMEQGGEYTSRRDEAAIQQQALDFLRNFINGEDCTALSDHLMNEIGSAKVYELLTSKLSPVTRSGGRQVYNTTDLVLSTIHVLIHLANASAKHRQLLVAQRPLLQAMLPHFNHVDHRIRVMSVWAVNSLTFIEDGDDRRDARQRSQELKSVGIEQAVRNLQNDSNLDVRERVKTAIRQFEAL</sequence>